<dbReference type="RefSeq" id="WP_281485858.1">
    <property type="nucleotide sequence ID" value="NZ_CP124543.1"/>
</dbReference>
<dbReference type="Gene3D" id="3.30.565.10">
    <property type="entry name" value="Histidine kinase-like ATPase, C-terminal domain"/>
    <property type="match status" value="1"/>
</dbReference>
<feature type="transmembrane region" description="Helical" evidence="8">
    <location>
        <begin position="12"/>
        <end position="30"/>
    </location>
</feature>
<dbReference type="AlphaFoldDB" id="A0AAJ6PC96"/>
<dbReference type="Pfam" id="PF02518">
    <property type="entry name" value="HATPase_c"/>
    <property type="match status" value="1"/>
</dbReference>
<dbReference type="PANTHER" id="PTHR43711:SF1">
    <property type="entry name" value="HISTIDINE KINASE 1"/>
    <property type="match status" value="1"/>
</dbReference>
<keyword evidence="8" id="KW-1133">Transmembrane helix</keyword>
<evidence type="ECO:0000313" key="10">
    <source>
        <dbReference type="EMBL" id="WGV28632.1"/>
    </source>
</evidence>
<dbReference type="InterPro" id="IPR036890">
    <property type="entry name" value="HATPase_C_sf"/>
</dbReference>
<sequence length="426" mass="47289">MFNRSRRNLAHWFTLSMGSILVIFAGTLYYQETLQQLGVIDSLLYKKARIIAGNIQYKLYQGKKRAILKNVPLLGNNPPSPDSEIIYARWYDAEGKLKRFFGVPPQEQLSKTAEFQTIKTTYNSGSSTSKVIWLRQLTLPVQHQGKLIGYLQMAMPMTRAQESLNRFLLLLILTVLMALAATSLMGWFLGGLAMLPIRDSYEQLQRFTANASHELRAPLAAILSNAQVGLLAPGDQDAAKHLRLEKIVAVAKSMNTLIGNLLFLARRVGCLAPESLKQIDLSDLLKELIESQTTQTVAQHLNFNCDLLPQEIVVKADPELLYQAVMNLVSNACKYTPADGLVELRLFIDCHRAVIQVEDSGIGIPAADLPHIFERFYQVDKQRQSSVGGFGLGLAIAQQIVLAHGGNLSVKSKLGQGSMFQIELPL</sequence>
<protein>
    <recommendedName>
        <fullName evidence="2">histidine kinase</fullName>
        <ecNumber evidence="2">2.7.13.3</ecNumber>
    </recommendedName>
</protein>
<keyword evidence="5 10" id="KW-0418">Kinase</keyword>
<reference evidence="10 11" key="1">
    <citation type="journal article" date="2023" name="Limnol Oceanogr Lett">
        <title>Environmental adaptations by the intertidal Antarctic cyanobacterium Halotia branconii CENA392 as revealed using long-read genome sequencing.</title>
        <authorList>
            <person name="Dextro R.B."/>
            <person name="Delbaje E."/>
            <person name="Freitas P.N.N."/>
            <person name="Geraldes V."/>
            <person name="Pinto E."/>
            <person name="Long P.F."/>
            <person name="Fiore M.F."/>
        </authorList>
    </citation>
    <scope>NUCLEOTIDE SEQUENCE [LARGE SCALE GENOMIC DNA]</scope>
    <source>
        <strain evidence="10 11">CENA392</strain>
    </source>
</reference>
<gene>
    <name evidence="10" type="ORF">QI031_14715</name>
</gene>
<dbReference type="SUPFAM" id="SSF47384">
    <property type="entry name" value="Homodimeric domain of signal transducing histidine kinase"/>
    <property type="match status" value="1"/>
</dbReference>
<evidence type="ECO:0000256" key="7">
    <source>
        <dbReference type="ARBA" id="ARBA00055745"/>
    </source>
</evidence>
<dbReference type="FunFam" id="3.30.565.10:FF:000006">
    <property type="entry name" value="Sensor histidine kinase WalK"/>
    <property type="match status" value="1"/>
</dbReference>
<feature type="domain" description="Histidine kinase" evidence="9">
    <location>
        <begin position="210"/>
        <end position="426"/>
    </location>
</feature>
<evidence type="ECO:0000256" key="4">
    <source>
        <dbReference type="ARBA" id="ARBA00022679"/>
    </source>
</evidence>
<dbReference type="SUPFAM" id="SSF55874">
    <property type="entry name" value="ATPase domain of HSP90 chaperone/DNA topoisomerase II/histidine kinase"/>
    <property type="match status" value="1"/>
</dbReference>
<dbReference type="KEGG" id="hbq:QI031_14715"/>
<dbReference type="SMART" id="SM00388">
    <property type="entry name" value="HisKA"/>
    <property type="match status" value="1"/>
</dbReference>
<evidence type="ECO:0000256" key="3">
    <source>
        <dbReference type="ARBA" id="ARBA00022553"/>
    </source>
</evidence>
<dbReference type="InterPro" id="IPR005467">
    <property type="entry name" value="His_kinase_dom"/>
</dbReference>
<accession>A0AAJ6PC96</accession>
<keyword evidence="8" id="KW-0472">Membrane</keyword>
<dbReference type="Pfam" id="PF00512">
    <property type="entry name" value="HisKA"/>
    <property type="match status" value="1"/>
</dbReference>
<keyword evidence="11" id="KW-1185">Reference proteome</keyword>
<evidence type="ECO:0000256" key="6">
    <source>
        <dbReference type="ARBA" id="ARBA00023012"/>
    </source>
</evidence>
<dbReference type="Proteomes" id="UP001223520">
    <property type="component" value="Chromosome"/>
</dbReference>
<keyword evidence="3" id="KW-0597">Phosphoprotein</keyword>
<dbReference type="InterPro" id="IPR036097">
    <property type="entry name" value="HisK_dim/P_sf"/>
</dbReference>
<keyword evidence="6" id="KW-0902">Two-component regulatory system</keyword>
<dbReference type="EMBL" id="CP124543">
    <property type="protein sequence ID" value="WGV28632.1"/>
    <property type="molecule type" value="Genomic_DNA"/>
</dbReference>
<evidence type="ECO:0000256" key="8">
    <source>
        <dbReference type="SAM" id="Phobius"/>
    </source>
</evidence>
<comment type="catalytic activity">
    <reaction evidence="1">
        <text>ATP + protein L-histidine = ADP + protein N-phospho-L-histidine.</text>
        <dbReference type="EC" id="2.7.13.3"/>
    </reaction>
</comment>
<dbReference type="CDD" id="cd00075">
    <property type="entry name" value="HATPase"/>
    <property type="match status" value="1"/>
</dbReference>
<dbReference type="InterPro" id="IPR003594">
    <property type="entry name" value="HATPase_dom"/>
</dbReference>
<evidence type="ECO:0000313" key="11">
    <source>
        <dbReference type="Proteomes" id="UP001223520"/>
    </source>
</evidence>
<dbReference type="CDD" id="cd00082">
    <property type="entry name" value="HisKA"/>
    <property type="match status" value="1"/>
</dbReference>
<dbReference type="SMART" id="SM00387">
    <property type="entry name" value="HATPase_c"/>
    <property type="match status" value="1"/>
</dbReference>
<dbReference type="InterPro" id="IPR050736">
    <property type="entry name" value="Sensor_HK_Regulatory"/>
</dbReference>
<organism evidence="10 11">
    <name type="scientific">Halotia branconii CENA392</name>
    <dbReference type="NCBI Taxonomy" id="1539056"/>
    <lineage>
        <taxon>Bacteria</taxon>
        <taxon>Bacillati</taxon>
        <taxon>Cyanobacteriota</taxon>
        <taxon>Cyanophyceae</taxon>
        <taxon>Nostocales</taxon>
        <taxon>Nodulariaceae</taxon>
        <taxon>Halotia</taxon>
    </lineage>
</organism>
<keyword evidence="8" id="KW-0812">Transmembrane</keyword>
<dbReference type="PANTHER" id="PTHR43711">
    <property type="entry name" value="TWO-COMPONENT HISTIDINE KINASE"/>
    <property type="match status" value="1"/>
</dbReference>
<proteinExistence type="predicted"/>
<name>A0AAJ6PC96_9CYAN</name>
<evidence type="ECO:0000256" key="2">
    <source>
        <dbReference type="ARBA" id="ARBA00012438"/>
    </source>
</evidence>
<comment type="function">
    <text evidence="7">Photoreceptor which exists in two forms that are reversibly interconvertible by light: the R form that absorbs maximally in the red region of the spectrum and the FR form that absorbs maximally in the far-red region.</text>
</comment>
<evidence type="ECO:0000256" key="1">
    <source>
        <dbReference type="ARBA" id="ARBA00000085"/>
    </source>
</evidence>
<dbReference type="PRINTS" id="PR00344">
    <property type="entry name" value="BCTRLSENSOR"/>
</dbReference>
<feature type="transmembrane region" description="Helical" evidence="8">
    <location>
        <begin position="167"/>
        <end position="189"/>
    </location>
</feature>
<evidence type="ECO:0000256" key="5">
    <source>
        <dbReference type="ARBA" id="ARBA00022777"/>
    </source>
</evidence>
<evidence type="ECO:0000259" key="9">
    <source>
        <dbReference type="PROSITE" id="PS50109"/>
    </source>
</evidence>
<dbReference type="GO" id="GO:0000155">
    <property type="term" value="F:phosphorelay sensor kinase activity"/>
    <property type="evidence" value="ECO:0007669"/>
    <property type="project" value="InterPro"/>
</dbReference>
<dbReference type="PROSITE" id="PS50109">
    <property type="entry name" value="HIS_KIN"/>
    <property type="match status" value="1"/>
</dbReference>
<keyword evidence="4" id="KW-0808">Transferase</keyword>
<dbReference type="InterPro" id="IPR004358">
    <property type="entry name" value="Sig_transdc_His_kin-like_C"/>
</dbReference>
<dbReference type="InterPro" id="IPR003661">
    <property type="entry name" value="HisK_dim/P_dom"/>
</dbReference>
<dbReference type="Gene3D" id="1.10.287.130">
    <property type="match status" value="1"/>
</dbReference>
<dbReference type="EC" id="2.7.13.3" evidence="2"/>